<keyword evidence="3 8" id="KW-0133">Cell shape</keyword>
<comment type="caution">
    <text evidence="9">The sequence shown here is derived from an EMBL/GenBank/DDBJ whole genome shotgun (WGS) entry which is preliminary data.</text>
</comment>
<feature type="active site" description="Proton donor/acceptor" evidence="8">
    <location>
        <position position="196"/>
    </location>
</feature>
<evidence type="ECO:0000256" key="6">
    <source>
        <dbReference type="ARBA" id="ARBA00023316"/>
    </source>
</evidence>
<dbReference type="PROSITE" id="PS00923">
    <property type="entry name" value="ASP_GLU_RACEMASE_1"/>
    <property type="match status" value="1"/>
</dbReference>
<dbReference type="GO" id="GO:0009252">
    <property type="term" value="P:peptidoglycan biosynthetic process"/>
    <property type="evidence" value="ECO:0007669"/>
    <property type="project" value="UniProtKB-UniRule"/>
</dbReference>
<feature type="binding site" evidence="8">
    <location>
        <begin position="51"/>
        <end position="52"/>
    </location>
    <ligand>
        <name>substrate</name>
    </ligand>
</feature>
<evidence type="ECO:0000256" key="3">
    <source>
        <dbReference type="ARBA" id="ARBA00022960"/>
    </source>
</evidence>
<keyword evidence="4 8" id="KW-0573">Peptidoglycan synthesis</keyword>
<keyword evidence="6 8" id="KW-0961">Cell wall biogenesis/degradation</keyword>
<dbReference type="Pfam" id="PF01177">
    <property type="entry name" value="Asp_Glu_race"/>
    <property type="match status" value="1"/>
</dbReference>
<dbReference type="EC" id="5.1.1.3" evidence="2 8"/>
<evidence type="ECO:0000313" key="9">
    <source>
        <dbReference type="EMBL" id="ODR99953.1"/>
    </source>
</evidence>
<dbReference type="Gene3D" id="3.40.50.1860">
    <property type="match status" value="2"/>
</dbReference>
<dbReference type="HAMAP" id="MF_00258">
    <property type="entry name" value="Glu_racemase"/>
    <property type="match status" value="1"/>
</dbReference>
<dbReference type="InterPro" id="IPR018187">
    <property type="entry name" value="Asp/Glu_racemase_AS_1"/>
</dbReference>
<feature type="binding site" evidence="8">
    <location>
        <begin position="83"/>
        <end position="84"/>
    </location>
    <ligand>
        <name>substrate</name>
    </ligand>
</feature>
<dbReference type="AlphaFoldDB" id="A0A1E3W2G7"/>
<comment type="similarity">
    <text evidence="8">Belongs to the aspartate/glutamate racemases family.</text>
</comment>
<dbReference type="GO" id="GO:0008881">
    <property type="term" value="F:glutamate racemase activity"/>
    <property type="evidence" value="ECO:0007669"/>
    <property type="project" value="UniProtKB-UniRule"/>
</dbReference>
<evidence type="ECO:0000256" key="2">
    <source>
        <dbReference type="ARBA" id="ARBA00013090"/>
    </source>
</evidence>
<dbReference type="PROSITE" id="PS00924">
    <property type="entry name" value="ASP_GLU_RACEMASE_2"/>
    <property type="match status" value="1"/>
</dbReference>
<comment type="catalytic activity">
    <reaction evidence="1 8">
        <text>L-glutamate = D-glutamate</text>
        <dbReference type="Rhea" id="RHEA:12813"/>
        <dbReference type="ChEBI" id="CHEBI:29985"/>
        <dbReference type="ChEBI" id="CHEBI:29986"/>
        <dbReference type="EC" id="5.1.1.3"/>
    </reaction>
</comment>
<dbReference type="STRING" id="1774968.AUC68_02225"/>
<feature type="active site" description="Proton donor/acceptor" evidence="8">
    <location>
        <position position="82"/>
    </location>
</feature>
<dbReference type="InterPro" id="IPR004391">
    <property type="entry name" value="Glu_race"/>
</dbReference>
<dbReference type="NCBIfam" id="TIGR00067">
    <property type="entry name" value="glut_race"/>
    <property type="match status" value="1"/>
</dbReference>
<dbReference type="EMBL" id="LPWG01000010">
    <property type="protein sequence ID" value="ODR99953.1"/>
    <property type="molecule type" value="Genomic_DNA"/>
</dbReference>
<keyword evidence="5 8" id="KW-0413">Isomerase</keyword>
<feature type="binding site" evidence="8">
    <location>
        <begin position="197"/>
        <end position="198"/>
    </location>
    <ligand>
        <name>substrate</name>
    </ligand>
</feature>
<evidence type="ECO:0000256" key="5">
    <source>
        <dbReference type="ARBA" id="ARBA00023235"/>
    </source>
</evidence>
<dbReference type="InterPro" id="IPR015942">
    <property type="entry name" value="Asp/Glu/hydantoin_racemase"/>
</dbReference>
<gene>
    <name evidence="8" type="primary">murI</name>
    <name evidence="9" type="ORF">AUC68_02225</name>
</gene>
<dbReference type="InterPro" id="IPR033134">
    <property type="entry name" value="Asp/Glu_racemase_AS_2"/>
</dbReference>
<evidence type="ECO:0000256" key="8">
    <source>
        <dbReference type="HAMAP-Rule" id="MF_00258"/>
    </source>
</evidence>
<dbReference type="PANTHER" id="PTHR21198:SF2">
    <property type="entry name" value="GLUTAMATE RACEMASE"/>
    <property type="match status" value="1"/>
</dbReference>
<dbReference type="Proteomes" id="UP000094501">
    <property type="component" value="Unassembled WGS sequence"/>
</dbReference>
<dbReference type="FunFam" id="3.40.50.1860:FF:000002">
    <property type="entry name" value="Glutamate racemase"/>
    <property type="match status" value="1"/>
</dbReference>
<dbReference type="GO" id="GO:0071555">
    <property type="term" value="P:cell wall organization"/>
    <property type="evidence" value="ECO:0007669"/>
    <property type="project" value="UniProtKB-KW"/>
</dbReference>
<dbReference type="InterPro" id="IPR001920">
    <property type="entry name" value="Asp/Glu_race"/>
</dbReference>
<keyword evidence="10" id="KW-1185">Reference proteome</keyword>
<evidence type="ECO:0000256" key="4">
    <source>
        <dbReference type="ARBA" id="ARBA00022984"/>
    </source>
</evidence>
<dbReference type="PANTHER" id="PTHR21198">
    <property type="entry name" value="GLUTAMATE RACEMASE"/>
    <property type="match status" value="1"/>
</dbReference>
<evidence type="ECO:0000256" key="7">
    <source>
        <dbReference type="ARBA" id="ARBA00070053"/>
    </source>
</evidence>
<comment type="pathway">
    <text evidence="8">Cell wall biogenesis; peptidoglycan biosynthesis.</text>
</comment>
<dbReference type="GO" id="GO:0008360">
    <property type="term" value="P:regulation of cell shape"/>
    <property type="evidence" value="ECO:0007669"/>
    <property type="project" value="UniProtKB-KW"/>
</dbReference>
<proteinExistence type="inferred from homology"/>
<feature type="binding site" evidence="8">
    <location>
        <begin position="19"/>
        <end position="20"/>
    </location>
    <ligand>
        <name>substrate</name>
    </ligand>
</feature>
<reference evidence="9 10" key="1">
    <citation type="journal article" date="2016" name="Environ. Microbiol.">
        <title>New Methyloceanibacter diversity from North Sea sediments includes methanotroph containing solely the soluble methane monooxygenase.</title>
        <authorList>
            <person name="Vekeman B."/>
            <person name="Kerckhof F.M."/>
            <person name="Cremers G."/>
            <person name="de Vos P."/>
            <person name="Vandamme P."/>
            <person name="Boon N."/>
            <person name="Op den Camp H.J."/>
            <person name="Heylen K."/>
        </authorList>
    </citation>
    <scope>NUCLEOTIDE SEQUENCE [LARGE SCALE GENOMIC DNA]</scope>
    <source>
        <strain evidence="9 10">R-67174</strain>
    </source>
</reference>
<organism evidence="9 10">
    <name type="scientific">Methyloceanibacter methanicus</name>
    <dbReference type="NCBI Taxonomy" id="1774968"/>
    <lineage>
        <taxon>Bacteria</taxon>
        <taxon>Pseudomonadati</taxon>
        <taxon>Pseudomonadota</taxon>
        <taxon>Alphaproteobacteria</taxon>
        <taxon>Hyphomicrobiales</taxon>
        <taxon>Hyphomicrobiaceae</taxon>
        <taxon>Methyloceanibacter</taxon>
    </lineage>
</organism>
<name>A0A1E3W2G7_9HYPH</name>
<accession>A0A1E3W2G7</accession>
<evidence type="ECO:0000256" key="1">
    <source>
        <dbReference type="ARBA" id="ARBA00001602"/>
    </source>
</evidence>
<comment type="function">
    <text evidence="8">Provides the (R)-glutamate required for cell wall biosynthesis.</text>
</comment>
<dbReference type="UniPathway" id="UPA00219"/>
<sequence length="283" mass="29215">MAHPGTTMAGDPRPIGVFDSGMGGLTVLRALAGRLPEEHFVYLGDTARLPYGTKSPDTVSAYALQATHLLLGENVKMVVIACNTASAVALDALRGALAPVPVIGVIEPGARAGVAATRNKRIAVLATESTVRGGAYAKAIHRFMADAEVTQLACQVFVALAEEGWTSTRATAAAVEDYLEPLFARADAPDTLVLGCTHFPVLAAAIQHHVGDAITLVDSAETTAAAVAEALAESALQAGVGRGPQSIRFFATDSPERFARIGAIFLGSAIEDGAVTLVDLKMA</sequence>
<protein>
    <recommendedName>
        <fullName evidence="7 8">Glutamate racemase</fullName>
        <ecNumber evidence="2 8">5.1.1.3</ecNumber>
    </recommendedName>
</protein>
<evidence type="ECO:0000313" key="10">
    <source>
        <dbReference type="Proteomes" id="UP000094501"/>
    </source>
</evidence>
<dbReference type="SUPFAM" id="SSF53681">
    <property type="entry name" value="Aspartate/glutamate racemase"/>
    <property type="match status" value="2"/>
</dbReference>